<keyword evidence="2" id="KW-1185">Reference proteome</keyword>
<name>A0A183A5K0_9TREM</name>
<evidence type="ECO:0000313" key="3">
    <source>
        <dbReference type="WBParaSite" id="ECPE_0000223501-mRNA-1"/>
    </source>
</evidence>
<sequence>MDYLNQIVINSEDLLDNAYKSCDAGWRPKEIRGFFHFDYPDPEVSSCVNCSATGQALSQENVSWSGKTPCECWDQAHCPCLTRTTALSKTSNADYGEAWTLTGALLYSVTVITTIGESPNCNCNL</sequence>
<gene>
    <name evidence="1" type="ORF">ECPE_LOCUS2235</name>
</gene>
<evidence type="ECO:0000313" key="2">
    <source>
        <dbReference type="Proteomes" id="UP000272942"/>
    </source>
</evidence>
<reference evidence="1 2" key="2">
    <citation type="submission" date="2018-11" db="EMBL/GenBank/DDBJ databases">
        <authorList>
            <consortium name="Pathogen Informatics"/>
        </authorList>
    </citation>
    <scope>NUCLEOTIDE SEQUENCE [LARGE SCALE GENOMIC DNA]</scope>
    <source>
        <strain evidence="1 2">Egypt</strain>
    </source>
</reference>
<dbReference type="WBParaSite" id="ECPE_0000223501-mRNA-1">
    <property type="protein sequence ID" value="ECPE_0000223501-mRNA-1"/>
    <property type="gene ID" value="ECPE_0000223501"/>
</dbReference>
<organism evidence="3">
    <name type="scientific">Echinostoma caproni</name>
    <dbReference type="NCBI Taxonomy" id="27848"/>
    <lineage>
        <taxon>Eukaryota</taxon>
        <taxon>Metazoa</taxon>
        <taxon>Spiralia</taxon>
        <taxon>Lophotrochozoa</taxon>
        <taxon>Platyhelminthes</taxon>
        <taxon>Trematoda</taxon>
        <taxon>Digenea</taxon>
        <taxon>Plagiorchiida</taxon>
        <taxon>Echinostomata</taxon>
        <taxon>Echinostomatoidea</taxon>
        <taxon>Echinostomatidae</taxon>
        <taxon>Echinostoma</taxon>
    </lineage>
</organism>
<evidence type="ECO:0000313" key="1">
    <source>
        <dbReference type="EMBL" id="VDP65840.1"/>
    </source>
</evidence>
<dbReference type="Proteomes" id="UP000272942">
    <property type="component" value="Unassembled WGS sequence"/>
</dbReference>
<dbReference type="OrthoDB" id="297496at2759"/>
<dbReference type="AlphaFoldDB" id="A0A183A5K0"/>
<dbReference type="EMBL" id="UZAN01039487">
    <property type="protein sequence ID" value="VDP65840.1"/>
    <property type="molecule type" value="Genomic_DNA"/>
</dbReference>
<accession>A0A183A5K0</accession>
<protein>
    <submittedName>
        <fullName evidence="3">WAK_assoc domain-containing protein</fullName>
    </submittedName>
</protein>
<proteinExistence type="predicted"/>
<reference evidence="3" key="1">
    <citation type="submission" date="2016-06" db="UniProtKB">
        <authorList>
            <consortium name="WormBaseParasite"/>
        </authorList>
    </citation>
    <scope>IDENTIFICATION</scope>
</reference>